<feature type="region of interest" description="Disordered" evidence="2">
    <location>
        <begin position="190"/>
        <end position="229"/>
    </location>
</feature>
<sequence>MFLMFRRALTKRGQPDHIKEPQAYQQVSLEIPKMEIISGVSYEDLPLLGSRPSETMLEYSQLPVLRKLEWRLDDQGQPLRRALKDIVSQTAAFAQTRGSEVSDPCHHCKQKRSVWQSCVVGFDTREGSNMHGSCSSCRFSRRYCTLGRLSLHTFPVPPTDISASRVLRSDDAWPGMDCSDEMSTDSIMANTLPTSTGSSPKHDPKVTEETVWDTPRSVKPEPDFPTSTPSACRLDGKVIPFPLGPETIDDLPLLQEAMHEMTVHLEILKRRVKQLETREQRKGETINPWELV</sequence>
<protein>
    <submittedName>
        <fullName evidence="3">Uncharacterized protein</fullName>
    </submittedName>
</protein>
<evidence type="ECO:0000313" key="3">
    <source>
        <dbReference type="EMBL" id="PYH96427.1"/>
    </source>
</evidence>
<keyword evidence="1" id="KW-0175">Coiled coil</keyword>
<dbReference type="VEuPathDB" id="FungiDB:BO71DRAFT_471650"/>
<dbReference type="AlphaFoldDB" id="A0A319DQR8"/>
<dbReference type="InterPro" id="IPR022190">
    <property type="entry name" value="DUF3716"/>
</dbReference>
<dbReference type="OrthoDB" id="4499406at2759"/>
<proteinExistence type="predicted"/>
<name>A0A319DQR8_9EURO</name>
<evidence type="ECO:0000256" key="1">
    <source>
        <dbReference type="SAM" id="Coils"/>
    </source>
</evidence>
<feature type="coiled-coil region" evidence="1">
    <location>
        <begin position="258"/>
        <end position="285"/>
    </location>
</feature>
<accession>A0A319DQR8</accession>
<keyword evidence="4" id="KW-1185">Reference proteome</keyword>
<gene>
    <name evidence="3" type="ORF">BO71DRAFT_471650</name>
</gene>
<dbReference type="Pfam" id="PF12511">
    <property type="entry name" value="DUF3716"/>
    <property type="match status" value="1"/>
</dbReference>
<reference evidence="3 4" key="1">
    <citation type="submission" date="2018-02" db="EMBL/GenBank/DDBJ databases">
        <title>The genomes of Aspergillus section Nigri reveals drivers in fungal speciation.</title>
        <authorList>
            <consortium name="DOE Joint Genome Institute"/>
            <person name="Vesth T.C."/>
            <person name="Nybo J."/>
            <person name="Theobald S."/>
            <person name="Brandl J."/>
            <person name="Frisvad J.C."/>
            <person name="Nielsen K.F."/>
            <person name="Lyhne E.K."/>
            <person name="Kogle M.E."/>
            <person name="Kuo A."/>
            <person name="Riley R."/>
            <person name="Clum A."/>
            <person name="Nolan M."/>
            <person name="Lipzen A."/>
            <person name="Salamov A."/>
            <person name="Henrissat B."/>
            <person name="Wiebenga A."/>
            <person name="De vries R.P."/>
            <person name="Grigoriev I.V."/>
            <person name="Mortensen U.H."/>
            <person name="Andersen M.R."/>
            <person name="Baker S.E."/>
        </authorList>
    </citation>
    <scope>NUCLEOTIDE SEQUENCE [LARGE SCALE GENOMIC DNA]</scope>
    <source>
        <strain evidence="3 4">CBS 707.79</strain>
    </source>
</reference>
<dbReference type="Proteomes" id="UP000247810">
    <property type="component" value="Unassembled WGS sequence"/>
</dbReference>
<organism evidence="3 4">
    <name type="scientific">Aspergillus ellipticus CBS 707.79</name>
    <dbReference type="NCBI Taxonomy" id="1448320"/>
    <lineage>
        <taxon>Eukaryota</taxon>
        <taxon>Fungi</taxon>
        <taxon>Dikarya</taxon>
        <taxon>Ascomycota</taxon>
        <taxon>Pezizomycotina</taxon>
        <taxon>Eurotiomycetes</taxon>
        <taxon>Eurotiomycetidae</taxon>
        <taxon>Eurotiales</taxon>
        <taxon>Aspergillaceae</taxon>
        <taxon>Aspergillus</taxon>
        <taxon>Aspergillus subgen. Circumdati</taxon>
    </lineage>
</organism>
<dbReference type="EMBL" id="KZ825837">
    <property type="protein sequence ID" value="PYH96427.1"/>
    <property type="molecule type" value="Genomic_DNA"/>
</dbReference>
<feature type="compositionally biased region" description="Polar residues" evidence="2">
    <location>
        <begin position="190"/>
        <end position="199"/>
    </location>
</feature>
<evidence type="ECO:0000256" key="2">
    <source>
        <dbReference type="SAM" id="MobiDB-lite"/>
    </source>
</evidence>
<evidence type="ECO:0000313" key="4">
    <source>
        <dbReference type="Proteomes" id="UP000247810"/>
    </source>
</evidence>